<evidence type="ECO:0000313" key="5">
    <source>
        <dbReference type="EMBL" id="MBW8191552.1"/>
    </source>
</evidence>
<name>A0ABS7EGS3_9GAMM</name>
<dbReference type="InterPro" id="IPR006047">
    <property type="entry name" value="GH13_cat_dom"/>
</dbReference>
<dbReference type="InterPro" id="IPR013783">
    <property type="entry name" value="Ig-like_fold"/>
</dbReference>
<dbReference type="InterPro" id="IPR017853">
    <property type="entry name" value="GH"/>
</dbReference>
<dbReference type="Pfam" id="PF02922">
    <property type="entry name" value="CBM_48"/>
    <property type="match status" value="1"/>
</dbReference>
<dbReference type="Gene3D" id="2.60.40.1180">
    <property type="entry name" value="Golgi alpha-mannosidase II"/>
    <property type="match status" value="1"/>
</dbReference>
<dbReference type="SUPFAM" id="SSF51011">
    <property type="entry name" value="Glycosyl hydrolase domain"/>
    <property type="match status" value="1"/>
</dbReference>
<proteinExistence type="inferred from homology"/>
<dbReference type="Gene3D" id="3.20.20.80">
    <property type="entry name" value="Glycosidases"/>
    <property type="match status" value="1"/>
</dbReference>
<dbReference type="EMBL" id="JAHZSS010000012">
    <property type="protein sequence ID" value="MBW8191552.1"/>
    <property type="molecule type" value="Genomic_DNA"/>
</dbReference>
<dbReference type="CDD" id="cd02856">
    <property type="entry name" value="E_set_GDE_Isoamylase_N"/>
    <property type="match status" value="1"/>
</dbReference>
<sequence length="707" mass="80232">MPLNAAFFVLQANSSVKKANQTNARFVVEKGQPFPFGALLTKTGCNFAVRAPDAEQVAICIYDADENELSCQQLQFRNGAIWYGHIAGFTKGMMYGIRAKGEYAPEHGLYFDPNKLLIDPYAKSLNRPIIWNNRLYEGDSQAMIPKAIPVDGDAFDWQNTSKPQHPDADMILYEAHVKGFTNLLDEMPKKLRGTYLGLAHESSINYLKELGITSIQLLPVSTFMSEAWLTDRGLSNYWGYNPINFFAPDPRYAVKDAYHEFKIMVRELHKAGIEVILDVVFNHTAESGGDGPILSFRGLDNRSSYWFAHHEHKADYTHYLNHSGCGNAVNLDDPDTLAFVLDSLRHWVEEMHVDGFRFDLAVTLGREVDGFKPNGAFLKSVYQDPVLRHCKFIAEPWDVGLGGYQLGQFPNNWLECNDRYRDSMRSFWRGDAGYLGDFATRLMGSRDIFHGDRRQPHASVNFITYHDGFTLHDLVTYEQRHNEANKENSRDGHGHNISANYGVEGETKDVAINKLRRRQQRNFLATLLLSRGVPHLLAGDEIARTQQGNNNAYCQDSEISWIDWQLSNHSRHQLKFVKQLINLRKSHPILNRYCVQDDPFYKGSERVNVAWLAPSGKAMTHGEWHDPSTQCVSIWLKPANAGSEELQLLLIFNACQAPQDFQLPASSRWKVLLDSDAEDGMKSTRISAGHYQVQQRSVVVLGGRVIK</sequence>
<organism evidence="5 6">
    <name type="scientific">Neiella holothuriorum</name>
    <dbReference type="NCBI Taxonomy" id="2870530"/>
    <lineage>
        <taxon>Bacteria</taxon>
        <taxon>Pseudomonadati</taxon>
        <taxon>Pseudomonadota</taxon>
        <taxon>Gammaproteobacteria</taxon>
        <taxon>Alteromonadales</taxon>
        <taxon>Echinimonadaceae</taxon>
        <taxon>Neiella</taxon>
    </lineage>
</organism>
<dbReference type="SUPFAM" id="SSF51445">
    <property type="entry name" value="(Trans)glycosidases"/>
    <property type="match status" value="1"/>
</dbReference>
<dbReference type="SMART" id="SM00642">
    <property type="entry name" value="Aamy"/>
    <property type="match status" value="1"/>
</dbReference>
<evidence type="ECO:0000256" key="1">
    <source>
        <dbReference type="ARBA" id="ARBA00008061"/>
    </source>
</evidence>
<dbReference type="InterPro" id="IPR044505">
    <property type="entry name" value="GlgX_Isoamylase_N_E_set"/>
</dbReference>
<evidence type="ECO:0000256" key="2">
    <source>
        <dbReference type="ARBA" id="ARBA00022801"/>
    </source>
</evidence>
<accession>A0ABS7EGS3</accession>
<keyword evidence="3" id="KW-0326">Glycosidase</keyword>
<evidence type="ECO:0000256" key="3">
    <source>
        <dbReference type="ARBA" id="ARBA00023295"/>
    </source>
</evidence>
<keyword evidence="6" id="KW-1185">Reference proteome</keyword>
<protein>
    <submittedName>
        <fullName evidence="5">Glycogen debranching protein GlgX</fullName>
    </submittedName>
</protein>
<dbReference type="InterPro" id="IPR013780">
    <property type="entry name" value="Glyco_hydro_b"/>
</dbReference>
<dbReference type="Proteomes" id="UP001166251">
    <property type="component" value="Unassembled WGS sequence"/>
</dbReference>
<dbReference type="InterPro" id="IPR011837">
    <property type="entry name" value="Glycogen_debranch_GlgX"/>
</dbReference>
<evidence type="ECO:0000259" key="4">
    <source>
        <dbReference type="SMART" id="SM00642"/>
    </source>
</evidence>
<dbReference type="PANTHER" id="PTHR43002">
    <property type="entry name" value="GLYCOGEN DEBRANCHING ENZYME"/>
    <property type="match status" value="1"/>
</dbReference>
<dbReference type="InterPro" id="IPR004193">
    <property type="entry name" value="Glyco_hydro_13_N"/>
</dbReference>
<dbReference type="InterPro" id="IPR014756">
    <property type="entry name" value="Ig_E-set"/>
</dbReference>
<feature type="domain" description="Glycosyl hydrolase family 13 catalytic" evidence="4">
    <location>
        <begin position="174"/>
        <end position="584"/>
    </location>
</feature>
<gene>
    <name evidence="5" type="primary">glgX</name>
    <name evidence="5" type="ORF">K0504_10935</name>
</gene>
<reference evidence="5" key="1">
    <citation type="submission" date="2021-07" db="EMBL/GenBank/DDBJ databases">
        <title>Neiella marina sp. nov., isolated from the intestinal content of sea cucumber Apostichopus japonicus.</title>
        <authorList>
            <person name="Bai X."/>
        </authorList>
    </citation>
    <scope>NUCLEOTIDE SEQUENCE</scope>
    <source>
        <strain evidence="5">126</strain>
    </source>
</reference>
<dbReference type="SUPFAM" id="SSF81296">
    <property type="entry name" value="E set domains"/>
    <property type="match status" value="1"/>
</dbReference>
<dbReference type="CDD" id="cd11326">
    <property type="entry name" value="AmyAc_Glg_debranch"/>
    <property type="match status" value="1"/>
</dbReference>
<evidence type="ECO:0000313" key="6">
    <source>
        <dbReference type="Proteomes" id="UP001166251"/>
    </source>
</evidence>
<dbReference type="Pfam" id="PF00128">
    <property type="entry name" value="Alpha-amylase"/>
    <property type="match status" value="1"/>
</dbReference>
<comment type="caution">
    <text evidence="5">The sequence shown here is derived from an EMBL/GenBank/DDBJ whole genome shotgun (WGS) entry which is preliminary data.</text>
</comment>
<dbReference type="Gene3D" id="2.60.40.10">
    <property type="entry name" value="Immunoglobulins"/>
    <property type="match status" value="1"/>
</dbReference>
<dbReference type="NCBIfam" id="TIGR02100">
    <property type="entry name" value="glgX_debranch"/>
    <property type="match status" value="1"/>
</dbReference>
<keyword evidence="2" id="KW-0378">Hydrolase</keyword>
<comment type="similarity">
    <text evidence="1">Belongs to the glycosyl hydrolase 13 family.</text>
</comment>